<accession>A0ACC2T9W6</accession>
<evidence type="ECO:0000313" key="1">
    <source>
        <dbReference type="EMBL" id="KAJ9071425.1"/>
    </source>
</evidence>
<name>A0ACC2T9W6_9FUNG</name>
<keyword evidence="1" id="KW-0540">Nuclease</keyword>
<keyword evidence="2" id="KW-1185">Reference proteome</keyword>
<protein>
    <submittedName>
        <fullName evidence="1">tRNA splicing endonuclease 54</fullName>
    </submittedName>
</protein>
<dbReference type="EMBL" id="QTSX02003218">
    <property type="protein sequence ID" value="KAJ9071425.1"/>
    <property type="molecule type" value="Genomic_DNA"/>
</dbReference>
<evidence type="ECO:0000313" key="2">
    <source>
        <dbReference type="Proteomes" id="UP001165960"/>
    </source>
</evidence>
<proteinExistence type="predicted"/>
<organism evidence="1 2">
    <name type="scientific">Entomophthora muscae</name>
    <dbReference type="NCBI Taxonomy" id="34485"/>
    <lineage>
        <taxon>Eukaryota</taxon>
        <taxon>Fungi</taxon>
        <taxon>Fungi incertae sedis</taxon>
        <taxon>Zoopagomycota</taxon>
        <taxon>Entomophthoromycotina</taxon>
        <taxon>Entomophthoromycetes</taxon>
        <taxon>Entomophthorales</taxon>
        <taxon>Entomophthoraceae</taxon>
        <taxon>Entomophthora</taxon>
    </lineage>
</organism>
<keyword evidence="1" id="KW-0378">Hydrolase</keyword>
<dbReference type="Proteomes" id="UP001165960">
    <property type="component" value="Unassembled WGS sequence"/>
</dbReference>
<comment type="caution">
    <text evidence="1">The sequence shown here is derived from an EMBL/GenBank/DDBJ whole genome shotgun (WGS) entry which is preliminary data.</text>
</comment>
<reference evidence="1" key="1">
    <citation type="submission" date="2022-04" db="EMBL/GenBank/DDBJ databases">
        <title>Genome of the entomopathogenic fungus Entomophthora muscae.</title>
        <authorList>
            <person name="Elya C."/>
            <person name="Lovett B.R."/>
            <person name="Lee E."/>
            <person name="Macias A.M."/>
            <person name="Hajek A.E."/>
            <person name="De Bivort B.L."/>
            <person name="Kasson M.T."/>
            <person name="De Fine Licht H.H."/>
            <person name="Stajich J.E."/>
        </authorList>
    </citation>
    <scope>NUCLEOTIDE SEQUENCE</scope>
    <source>
        <strain evidence="1">Berkeley</strain>
    </source>
</reference>
<gene>
    <name evidence="1" type="primary">TSEN54_3</name>
    <name evidence="1" type="ORF">DSO57_1037006</name>
</gene>
<sequence length="276" mass="31371">MSVCHPSNRSKAWWLDSIKKAEFIFTKGNYANGMGHTIKGKVYLLPEEALFLVDRGALDLYLPPVASNYEDSPDEFALKELFPLTLSMAYALIFNSDLQLCQYQVYSHLKRFGYIVRRIEKDSEIHSCDKMCTLDQELQPVQYKIKSSSWVVNLFRNFSSSKGSPSLVVASKCQTHDDIFQLLQVISERKNTCNHSYLAAERYRPKYMIWRPSSTFRRKSPGVPYKLVTIVNMSDAPPSHEDFSGLSSKSLTAPVTVAMVDSDNISFLDPSFVAFS</sequence>
<keyword evidence="1" id="KW-0255">Endonuclease</keyword>